<dbReference type="EMBL" id="DRQG01000159">
    <property type="protein sequence ID" value="HGY57415.1"/>
    <property type="molecule type" value="Genomic_DNA"/>
</dbReference>
<name>A0A7V4U3M8_CALAY</name>
<feature type="transmembrane region" description="Helical" evidence="1">
    <location>
        <begin position="271"/>
        <end position="289"/>
    </location>
</feature>
<organism evidence="2">
    <name type="scientific">Caldithrix abyssi</name>
    <dbReference type="NCBI Taxonomy" id="187145"/>
    <lineage>
        <taxon>Bacteria</taxon>
        <taxon>Pseudomonadati</taxon>
        <taxon>Calditrichota</taxon>
        <taxon>Calditrichia</taxon>
        <taxon>Calditrichales</taxon>
        <taxon>Calditrichaceae</taxon>
        <taxon>Caldithrix</taxon>
    </lineage>
</organism>
<keyword evidence="1" id="KW-0472">Membrane</keyword>
<dbReference type="AlphaFoldDB" id="A0A7V4U3M8"/>
<evidence type="ECO:0000313" key="2">
    <source>
        <dbReference type="EMBL" id="HGY57415.1"/>
    </source>
</evidence>
<protein>
    <submittedName>
        <fullName evidence="2">Uncharacterized protein</fullName>
    </submittedName>
</protein>
<sequence length="489" mass="57848">MIDVTVKVHDKYQLEIKLTHQFEENRRVSSYKVNFFLFIPNSLDINYSTYKKKDFYSDIQNYIRFKTPVYLINQIYEGNNSPYAKLRKACTNLVELPDKKTVAEYEYHLKMFSSITKSALRDYVVFIGAKTNPSEIVELTETFKDQVEDLCRHFRQLKTIINVPTVEKNIYAILLYGDEYLSLLIEKYTFKLLEFLKRIKTEQSDRAAERLLALIRSEINYRSQNGYESVPQDNSDNESVIFRFSVLKKYLESVLFIDTAKEPEGQFVKQLLISLAAGLAMLFATAVAFWGHSVYGSYTMPIFITLIVSYMLKDRIKELMRIFFTRKISRRLYDQRIKILSGNKKIGVFKEAFDFVKKKNLPQAIVQLRNLGRSKEFDSKFSRESVICYRKKIALYKNLYTTNYHDYQINGINDILRLNVSPFLKKMDNPDKPLYILQDKGYKKTRAQRVYHINLVIKYIFEEDEHLVRYRLVLNRRGIKRIEKIPSVI</sequence>
<proteinExistence type="predicted"/>
<keyword evidence="1" id="KW-1133">Transmembrane helix</keyword>
<keyword evidence="1" id="KW-0812">Transmembrane</keyword>
<evidence type="ECO:0000256" key="1">
    <source>
        <dbReference type="SAM" id="Phobius"/>
    </source>
</evidence>
<reference evidence="2" key="1">
    <citation type="journal article" date="2020" name="mSystems">
        <title>Genome- and Community-Level Interaction Insights into Carbon Utilization and Element Cycling Functions of Hydrothermarchaeota in Hydrothermal Sediment.</title>
        <authorList>
            <person name="Zhou Z."/>
            <person name="Liu Y."/>
            <person name="Xu W."/>
            <person name="Pan J."/>
            <person name="Luo Z.H."/>
            <person name="Li M."/>
        </authorList>
    </citation>
    <scope>NUCLEOTIDE SEQUENCE [LARGE SCALE GENOMIC DNA]</scope>
    <source>
        <strain evidence="2">HyVt-577</strain>
    </source>
</reference>
<gene>
    <name evidence="2" type="ORF">ENK44_17035</name>
</gene>
<accession>A0A7V4U3M8</accession>
<comment type="caution">
    <text evidence="2">The sequence shown here is derived from an EMBL/GenBank/DDBJ whole genome shotgun (WGS) entry which is preliminary data.</text>
</comment>
<dbReference type="Proteomes" id="UP000885779">
    <property type="component" value="Unassembled WGS sequence"/>
</dbReference>
<feature type="transmembrane region" description="Helical" evidence="1">
    <location>
        <begin position="295"/>
        <end position="312"/>
    </location>
</feature>